<protein>
    <submittedName>
        <fullName evidence="11">RNA polymerase factor sigma-54</fullName>
    </submittedName>
</protein>
<reference evidence="12" key="1">
    <citation type="journal article" date="2019" name="Int. J. Syst. Evol. Microbiol.">
        <title>The Global Catalogue of Microorganisms (GCM) 10K type strain sequencing project: providing services to taxonomists for standard genome sequencing and annotation.</title>
        <authorList>
            <consortium name="The Broad Institute Genomics Platform"/>
            <consortium name="The Broad Institute Genome Sequencing Center for Infectious Disease"/>
            <person name="Wu L."/>
            <person name="Ma J."/>
        </authorList>
    </citation>
    <scope>NUCLEOTIDE SEQUENCE [LARGE SCALE GENOMIC DNA]</scope>
    <source>
        <strain evidence="12">CCUG 61889</strain>
    </source>
</reference>
<evidence type="ECO:0000313" key="11">
    <source>
        <dbReference type="EMBL" id="MFC3886600.1"/>
    </source>
</evidence>
<feature type="domain" description="RNA polymerase sigma factor 54 core-binding" evidence="10">
    <location>
        <begin position="77"/>
        <end position="261"/>
    </location>
</feature>
<evidence type="ECO:0000259" key="10">
    <source>
        <dbReference type="Pfam" id="PF04963"/>
    </source>
</evidence>
<keyword evidence="12" id="KW-1185">Reference proteome</keyword>
<evidence type="ECO:0000313" key="12">
    <source>
        <dbReference type="Proteomes" id="UP001595752"/>
    </source>
</evidence>
<gene>
    <name evidence="11" type="primary">rpoN</name>
    <name evidence="11" type="ORF">ACFOU2_25130</name>
</gene>
<keyword evidence="2" id="KW-0240">DNA-directed RNA polymerase</keyword>
<keyword evidence="4" id="KW-0548">Nucleotidyltransferase</keyword>
<dbReference type="PANTHER" id="PTHR32248">
    <property type="entry name" value="RNA POLYMERASE SIGMA-54 FACTOR"/>
    <property type="match status" value="1"/>
</dbReference>
<keyword evidence="7" id="KW-0238">DNA-binding</keyword>
<comment type="caution">
    <text evidence="11">The sequence shown here is derived from an EMBL/GenBank/DDBJ whole genome shotgun (WGS) entry which is preliminary data.</text>
</comment>
<dbReference type="PRINTS" id="PR00045">
    <property type="entry name" value="SIGMA54FCT"/>
</dbReference>
<sequence length="438" mass="50642">MKVGLFQQQSLKVMMTKELSQAISLLQYSALEISSFLQEQALQNPLIDFQDRSILVQKKTSRSTSVSGKAVSPIDMAAAKKETLHQHLLAQLSFMAIPPAQKSIVVYIINSLNDHGYLQEDIKDIGSVLNKELEEVERALRIVQQLEPIGSGARSLQECLLIQLQRKGICTSIVEEVLMGFFEEFAYKKWDKLAKRLGISIQDIQDIYDEVVLLNPRPGLQFGSDQEKFIVPDYVVQKEKGQIVLKSNDELNIQVKMNEEYKGVLHDKQNPELFTYLQEKYREFQWILKGLNNRKHTLDQVMRAIFHYQYLFFEKGPAYLKPLTMKELAEQIDVHESTVSRAIKNKYVQTPFGMFEMKSFFTNSIQSHDKQELSSSYVKTLIKQLIDQEDKRKPLSDQQISKKLEEEHGIVVSRRTVAKYREELHVLSSSKRKIYKST</sequence>
<evidence type="ECO:0000256" key="4">
    <source>
        <dbReference type="ARBA" id="ARBA00022695"/>
    </source>
</evidence>
<dbReference type="Pfam" id="PF04552">
    <property type="entry name" value="Sigma54_DBD"/>
    <property type="match status" value="1"/>
</dbReference>
<dbReference type="Gene3D" id="1.10.10.60">
    <property type="entry name" value="Homeodomain-like"/>
    <property type="match status" value="1"/>
</dbReference>
<evidence type="ECO:0000256" key="7">
    <source>
        <dbReference type="ARBA" id="ARBA00023125"/>
    </source>
</evidence>
<evidence type="ECO:0000256" key="5">
    <source>
        <dbReference type="ARBA" id="ARBA00023015"/>
    </source>
</evidence>
<keyword evidence="5" id="KW-0805">Transcription regulation</keyword>
<evidence type="ECO:0000256" key="3">
    <source>
        <dbReference type="ARBA" id="ARBA00022679"/>
    </source>
</evidence>
<evidence type="ECO:0000256" key="8">
    <source>
        <dbReference type="ARBA" id="ARBA00023163"/>
    </source>
</evidence>
<evidence type="ECO:0000256" key="6">
    <source>
        <dbReference type="ARBA" id="ARBA00023082"/>
    </source>
</evidence>
<organism evidence="11 12">
    <name type="scientific">Bacillus songklensis</name>
    <dbReference type="NCBI Taxonomy" id="1069116"/>
    <lineage>
        <taxon>Bacteria</taxon>
        <taxon>Bacillati</taxon>
        <taxon>Bacillota</taxon>
        <taxon>Bacilli</taxon>
        <taxon>Bacillales</taxon>
        <taxon>Bacillaceae</taxon>
        <taxon>Bacillus</taxon>
    </lineage>
</organism>
<dbReference type="PANTHER" id="PTHR32248:SF4">
    <property type="entry name" value="RNA POLYMERASE SIGMA-54 FACTOR"/>
    <property type="match status" value="1"/>
</dbReference>
<keyword evidence="6" id="KW-0731">Sigma factor</keyword>
<dbReference type="Gene3D" id="1.10.10.1330">
    <property type="entry name" value="RNA polymerase sigma-54 factor, core-binding domain"/>
    <property type="match status" value="1"/>
</dbReference>
<dbReference type="NCBIfam" id="TIGR02395">
    <property type="entry name" value="rpoN_sigma"/>
    <property type="match status" value="1"/>
</dbReference>
<evidence type="ECO:0000259" key="9">
    <source>
        <dbReference type="Pfam" id="PF04552"/>
    </source>
</evidence>
<dbReference type="PROSITE" id="PS00717">
    <property type="entry name" value="SIGMA54_1"/>
    <property type="match status" value="1"/>
</dbReference>
<dbReference type="InterPro" id="IPR038709">
    <property type="entry name" value="RpoN_core-bd_sf"/>
</dbReference>
<keyword evidence="8" id="KW-0804">Transcription</keyword>
<name>A0ABV8B9J6_9BACI</name>
<dbReference type="Pfam" id="PF00309">
    <property type="entry name" value="Sigma54_AID"/>
    <property type="match status" value="1"/>
</dbReference>
<dbReference type="Proteomes" id="UP001595752">
    <property type="component" value="Unassembled WGS sequence"/>
</dbReference>
<dbReference type="InterPro" id="IPR007634">
    <property type="entry name" value="RNA_pol_sigma_54_DNA-bd"/>
</dbReference>
<feature type="domain" description="RNA polymerase sigma factor 54 DNA-binding" evidence="9">
    <location>
        <begin position="275"/>
        <end position="433"/>
    </location>
</feature>
<dbReference type="Pfam" id="PF04963">
    <property type="entry name" value="Sigma54_CBD"/>
    <property type="match status" value="1"/>
</dbReference>
<dbReference type="PROSITE" id="PS50044">
    <property type="entry name" value="SIGMA54_3"/>
    <property type="match status" value="1"/>
</dbReference>
<comment type="similarity">
    <text evidence="1">Belongs to the sigma-54 factor family.</text>
</comment>
<accession>A0ABV8B9J6</accession>
<keyword evidence="3" id="KW-0808">Transferase</keyword>
<proteinExistence type="inferred from homology"/>
<dbReference type="InterPro" id="IPR000394">
    <property type="entry name" value="RNA_pol_sigma_54"/>
</dbReference>
<dbReference type="PIRSF" id="PIRSF000774">
    <property type="entry name" value="RpoN"/>
    <property type="match status" value="1"/>
</dbReference>
<dbReference type="RefSeq" id="WP_377919016.1">
    <property type="nucleotide sequence ID" value="NZ_JBHRZT010000073.1"/>
</dbReference>
<evidence type="ECO:0000256" key="1">
    <source>
        <dbReference type="ARBA" id="ARBA00008798"/>
    </source>
</evidence>
<dbReference type="PROSITE" id="PS00718">
    <property type="entry name" value="SIGMA54_2"/>
    <property type="match status" value="1"/>
</dbReference>
<dbReference type="InterPro" id="IPR007046">
    <property type="entry name" value="RNA_pol_sigma_54_core-bd"/>
</dbReference>
<dbReference type="EMBL" id="JBHRZT010000073">
    <property type="protein sequence ID" value="MFC3886600.1"/>
    <property type="molecule type" value="Genomic_DNA"/>
</dbReference>
<evidence type="ECO:0000256" key="2">
    <source>
        <dbReference type="ARBA" id="ARBA00022478"/>
    </source>
</evidence>